<feature type="transmembrane region" description="Helical" evidence="7">
    <location>
        <begin position="112"/>
        <end position="129"/>
    </location>
</feature>
<dbReference type="OrthoDB" id="9804865at2"/>
<dbReference type="PANTHER" id="PTHR42920">
    <property type="entry name" value="OS03G0707200 PROTEIN-RELATED"/>
    <property type="match status" value="1"/>
</dbReference>
<feature type="transmembrane region" description="Helical" evidence="7">
    <location>
        <begin position="253"/>
        <end position="274"/>
    </location>
</feature>
<dbReference type="RefSeq" id="WP_007787851.1">
    <property type="nucleotide sequence ID" value="NZ_ADGQ01000001.1"/>
</dbReference>
<comment type="similarity">
    <text evidence="2">Belongs to the EamA transporter family.</text>
</comment>
<feature type="domain" description="EamA" evidence="8">
    <location>
        <begin position="10"/>
        <end position="153"/>
    </location>
</feature>
<keyword evidence="5 7" id="KW-1133">Transmembrane helix</keyword>
<feature type="transmembrane region" description="Helical" evidence="7">
    <location>
        <begin position="223"/>
        <end position="241"/>
    </location>
</feature>
<evidence type="ECO:0000256" key="4">
    <source>
        <dbReference type="ARBA" id="ARBA00022692"/>
    </source>
</evidence>
<dbReference type="SUPFAM" id="SSF103481">
    <property type="entry name" value="Multidrug resistance efflux transporter EmrE"/>
    <property type="match status" value="2"/>
</dbReference>
<gene>
    <name evidence="9" type="ORF">HMPREF0634_0821</name>
</gene>
<keyword evidence="10" id="KW-1185">Reference proteome</keyword>
<keyword evidence="6 7" id="KW-0472">Membrane</keyword>
<feature type="transmembrane region" description="Helical" evidence="7">
    <location>
        <begin position="280"/>
        <end position="299"/>
    </location>
</feature>
<proteinExistence type="inferred from homology"/>
<reference evidence="9 10" key="1">
    <citation type="submission" date="2010-08" db="EMBL/GenBank/DDBJ databases">
        <authorList>
            <person name="Harkins D.M."/>
            <person name="Madupu R."/>
            <person name="Durkin A.S."/>
            <person name="Torralba M."/>
            <person name="Methe B."/>
            <person name="Sutton G.G."/>
            <person name="Nelson K.E."/>
        </authorList>
    </citation>
    <scope>NUCLEOTIDE SEQUENCE [LARGE SCALE GENOMIC DNA]</scope>
    <source>
        <strain evidence="9 10">DSM 17678</strain>
    </source>
</reference>
<dbReference type="PANTHER" id="PTHR42920:SF5">
    <property type="entry name" value="EAMA DOMAIN-CONTAINING PROTEIN"/>
    <property type="match status" value="1"/>
</dbReference>
<name>E0E0X3_9FIRM</name>
<dbReference type="eggNOG" id="COG0697">
    <property type="taxonomic scope" value="Bacteria"/>
</dbReference>
<evidence type="ECO:0000256" key="5">
    <source>
        <dbReference type="ARBA" id="ARBA00022989"/>
    </source>
</evidence>
<dbReference type="STRING" id="596315.HMPREF0634_0821"/>
<dbReference type="InterPro" id="IPR037185">
    <property type="entry name" value="EmrE-like"/>
</dbReference>
<evidence type="ECO:0000256" key="2">
    <source>
        <dbReference type="ARBA" id="ARBA00007362"/>
    </source>
</evidence>
<evidence type="ECO:0000313" key="10">
    <source>
        <dbReference type="Proteomes" id="UP000003244"/>
    </source>
</evidence>
<feature type="transmembrane region" description="Helical" evidence="7">
    <location>
        <begin position="165"/>
        <end position="185"/>
    </location>
</feature>
<dbReference type="InterPro" id="IPR000620">
    <property type="entry name" value="EamA_dom"/>
</dbReference>
<protein>
    <submittedName>
        <fullName evidence="9">Putative membrane protein</fullName>
    </submittedName>
</protein>
<keyword evidence="4 7" id="KW-0812">Transmembrane</keyword>
<keyword evidence="3" id="KW-1003">Cell membrane</keyword>
<dbReference type="GO" id="GO:0005886">
    <property type="term" value="C:plasma membrane"/>
    <property type="evidence" value="ECO:0007669"/>
    <property type="project" value="UniProtKB-SubCell"/>
</dbReference>
<evidence type="ECO:0000256" key="7">
    <source>
        <dbReference type="SAM" id="Phobius"/>
    </source>
</evidence>
<evidence type="ECO:0000256" key="3">
    <source>
        <dbReference type="ARBA" id="ARBA00022475"/>
    </source>
</evidence>
<comment type="subcellular location">
    <subcellularLocation>
        <location evidence="1">Cell membrane</location>
        <topology evidence="1">Multi-pass membrane protein</topology>
    </subcellularLocation>
</comment>
<feature type="transmembrane region" description="Helical" evidence="7">
    <location>
        <begin position="12"/>
        <end position="28"/>
    </location>
</feature>
<evidence type="ECO:0000313" key="9">
    <source>
        <dbReference type="EMBL" id="EFM65468.1"/>
    </source>
</evidence>
<feature type="transmembrane region" description="Helical" evidence="7">
    <location>
        <begin position="136"/>
        <end position="153"/>
    </location>
</feature>
<accession>E0E0X3</accession>
<evidence type="ECO:0000259" key="8">
    <source>
        <dbReference type="Pfam" id="PF00892"/>
    </source>
</evidence>
<sequence length="311" mass="33802">MNEQKRKETKGIVLLTITAIVWGLAFIFQRTGMEHIGPFAFNFFRCLLGTSFLLLVSLFFRYKNAGHYKAANFKPKLVTKNLLVGGTLAGVSLFLAMSFQQVGMVSTTASKAGFITTMYIVLVPLMGVFYGRRPSVKTWICVLIAAVGLYLISIKEGFVIEKGDFLVFISAILFGFQIVVVDIFAPKVDSIKMNMTQFITCGILSLIVVLFKETVTIEAVKAAGVAILYTGVISSGVGFTLQVVSQKSISPTIASLIMSTEAIFSLVAGILILGERLVPKEMLGCLVMVIAIVLAQVDLPKRKKKDGTSQG</sequence>
<organism evidence="9 10">
    <name type="scientific">Peptostreptococcus stomatis DSM 17678</name>
    <dbReference type="NCBI Taxonomy" id="596315"/>
    <lineage>
        <taxon>Bacteria</taxon>
        <taxon>Bacillati</taxon>
        <taxon>Bacillota</taxon>
        <taxon>Clostridia</taxon>
        <taxon>Peptostreptococcales</taxon>
        <taxon>Peptostreptococcaceae</taxon>
        <taxon>Peptostreptococcus</taxon>
    </lineage>
</organism>
<dbReference type="Pfam" id="PF00892">
    <property type="entry name" value="EamA"/>
    <property type="match status" value="2"/>
</dbReference>
<feature type="transmembrane region" description="Helical" evidence="7">
    <location>
        <begin position="40"/>
        <end position="60"/>
    </location>
</feature>
<evidence type="ECO:0000256" key="1">
    <source>
        <dbReference type="ARBA" id="ARBA00004651"/>
    </source>
</evidence>
<evidence type="ECO:0000256" key="6">
    <source>
        <dbReference type="ARBA" id="ARBA00023136"/>
    </source>
</evidence>
<comment type="caution">
    <text evidence="9">The sequence shown here is derived from an EMBL/GenBank/DDBJ whole genome shotgun (WGS) entry which is preliminary data.</text>
</comment>
<dbReference type="InterPro" id="IPR051258">
    <property type="entry name" value="Diverse_Substrate_Transporter"/>
</dbReference>
<feature type="domain" description="EamA" evidence="8">
    <location>
        <begin position="162"/>
        <end position="294"/>
    </location>
</feature>
<dbReference type="Proteomes" id="UP000003244">
    <property type="component" value="Unassembled WGS sequence"/>
</dbReference>
<dbReference type="EMBL" id="ADGQ01000001">
    <property type="protein sequence ID" value="EFM65468.1"/>
    <property type="molecule type" value="Genomic_DNA"/>
</dbReference>
<feature type="transmembrane region" description="Helical" evidence="7">
    <location>
        <begin position="197"/>
        <end position="217"/>
    </location>
</feature>
<dbReference type="AlphaFoldDB" id="E0E0X3"/>
<feature type="transmembrane region" description="Helical" evidence="7">
    <location>
        <begin position="81"/>
        <end position="100"/>
    </location>
</feature>
<dbReference type="GeneID" id="84799792"/>